<dbReference type="EMBL" id="ASHM01027802">
    <property type="protein sequence ID" value="PNX74627.1"/>
    <property type="molecule type" value="Genomic_DNA"/>
</dbReference>
<feature type="region of interest" description="Disordered" evidence="1">
    <location>
        <begin position="103"/>
        <end position="127"/>
    </location>
</feature>
<gene>
    <name evidence="2" type="ORF">L195_g030552</name>
</gene>
<reference evidence="2 3" key="2">
    <citation type="journal article" date="2017" name="Front. Plant Sci.">
        <title>Gene Classification and Mining of Molecular Markers Useful in Red Clover (Trifolium pratense) Breeding.</title>
        <authorList>
            <person name="Istvanek J."/>
            <person name="Dluhosova J."/>
            <person name="Dluhos P."/>
            <person name="Patkova L."/>
            <person name="Nedelnik J."/>
            <person name="Repkova J."/>
        </authorList>
    </citation>
    <scope>NUCLEOTIDE SEQUENCE [LARGE SCALE GENOMIC DNA]</scope>
    <source>
        <strain evidence="3">cv. Tatra</strain>
        <tissue evidence="2">Young leaves</tissue>
    </source>
</reference>
<evidence type="ECO:0000256" key="1">
    <source>
        <dbReference type="SAM" id="MobiDB-lite"/>
    </source>
</evidence>
<dbReference type="Proteomes" id="UP000236291">
    <property type="component" value="Unassembled WGS sequence"/>
</dbReference>
<organism evidence="2 3">
    <name type="scientific">Trifolium pratense</name>
    <name type="common">Red clover</name>
    <dbReference type="NCBI Taxonomy" id="57577"/>
    <lineage>
        <taxon>Eukaryota</taxon>
        <taxon>Viridiplantae</taxon>
        <taxon>Streptophyta</taxon>
        <taxon>Embryophyta</taxon>
        <taxon>Tracheophyta</taxon>
        <taxon>Spermatophyta</taxon>
        <taxon>Magnoliopsida</taxon>
        <taxon>eudicotyledons</taxon>
        <taxon>Gunneridae</taxon>
        <taxon>Pentapetalae</taxon>
        <taxon>rosids</taxon>
        <taxon>fabids</taxon>
        <taxon>Fabales</taxon>
        <taxon>Fabaceae</taxon>
        <taxon>Papilionoideae</taxon>
        <taxon>50 kb inversion clade</taxon>
        <taxon>NPAAA clade</taxon>
        <taxon>Hologalegina</taxon>
        <taxon>IRL clade</taxon>
        <taxon>Trifolieae</taxon>
        <taxon>Trifolium</taxon>
    </lineage>
</organism>
<accession>A0A2K3L7W7</accession>
<sequence>MDFHNMVDEVVHGEVEVQNFVLQLVDSSINVEFNDDNNSDKPDDPIEYSSSVIPETQSIVLEVKDDDLDDVAKRDICIICQAWGQMVEEEKSLTPYLYQKKKHNRLARSADQPYNTRSNGVKSHMSL</sequence>
<feature type="compositionally biased region" description="Polar residues" evidence="1">
    <location>
        <begin position="112"/>
        <end position="127"/>
    </location>
</feature>
<evidence type="ECO:0000313" key="3">
    <source>
        <dbReference type="Proteomes" id="UP000236291"/>
    </source>
</evidence>
<reference evidence="2 3" key="1">
    <citation type="journal article" date="2014" name="Am. J. Bot.">
        <title>Genome assembly and annotation for red clover (Trifolium pratense; Fabaceae).</title>
        <authorList>
            <person name="Istvanek J."/>
            <person name="Jaros M."/>
            <person name="Krenek A."/>
            <person name="Repkova J."/>
        </authorList>
    </citation>
    <scope>NUCLEOTIDE SEQUENCE [LARGE SCALE GENOMIC DNA]</scope>
    <source>
        <strain evidence="3">cv. Tatra</strain>
        <tissue evidence="2">Young leaves</tissue>
    </source>
</reference>
<dbReference type="AlphaFoldDB" id="A0A2K3L7W7"/>
<evidence type="ECO:0000313" key="2">
    <source>
        <dbReference type="EMBL" id="PNX74627.1"/>
    </source>
</evidence>
<proteinExistence type="predicted"/>
<name>A0A2K3L7W7_TRIPR</name>
<comment type="caution">
    <text evidence="2">The sequence shown here is derived from an EMBL/GenBank/DDBJ whole genome shotgun (WGS) entry which is preliminary data.</text>
</comment>
<protein>
    <submittedName>
        <fullName evidence="2">Uncharacterized protein</fullName>
    </submittedName>
</protein>